<evidence type="ECO:0000256" key="3">
    <source>
        <dbReference type="ARBA" id="ARBA00022824"/>
    </source>
</evidence>
<reference evidence="8" key="1">
    <citation type="submission" date="2025-05" db="UniProtKB">
        <authorList>
            <consortium name="RefSeq"/>
        </authorList>
    </citation>
    <scope>NUCLEOTIDE SEQUENCE [LARGE SCALE GENOMIC DNA]</scope>
</reference>
<dbReference type="RefSeq" id="XP_052739623.1">
    <property type="nucleotide sequence ID" value="XM_052883663.1"/>
</dbReference>
<feature type="domain" description="Neuroblastoma-amplified sequence N-terminal" evidence="7">
    <location>
        <begin position="65"/>
        <end position="335"/>
    </location>
</feature>
<dbReference type="InterPro" id="IPR029145">
    <property type="entry name" value="NBAS_N"/>
</dbReference>
<name>A0ABM3LKL8_BICAN</name>
<evidence type="ECO:0000313" key="8">
    <source>
        <dbReference type="Proteomes" id="UP001652582"/>
    </source>
</evidence>
<reference evidence="9" key="2">
    <citation type="submission" date="2025-08" db="UniProtKB">
        <authorList>
            <consortium name="RefSeq"/>
        </authorList>
    </citation>
    <scope>IDENTIFICATION</scope>
</reference>
<feature type="domain" description="Sec39" evidence="6">
    <location>
        <begin position="649"/>
        <end position="852"/>
    </location>
</feature>
<feature type="region of interest" description="Disordered" evidence="5">
    <location>
        <begin position="993"/>
        <end position="1028"/>
    </location>
</feature>
<evidence type="ECO:0000259" key="7">
    <source>
        <dbReference type="Pfam" id="PF15492"/>
    </source>
</evidence>
<keyword evidence="3" id="KW-0256">Endoplasmic reticulum</keyword>
<evidence type="ECO:0000256" key="1">
    <source>
        <dbReference type="ARBA" id="ARBA00004240"/>
    </source>
</evidence>
<dbReference type="PANTHER" id="PTHR15922">
    <property type="entry name" value="NEUROBLASTOMA-AMPLIFIED SEQUENCE"/>
    <property type="match status" value="1"/>
</dbReference>
<sequence length="2214" mass="249671">MAESKSILHELYVFSEWKPEPEYLQKPDNILPENISSLWRWLKFFGAKKSLIDSVTAHKERQQKWHIALGDEGKVIAVLTDNILEIRTKRSEYATIAARTTVSRDGYAQWRKLVWSPDCSFIVVAYGNGVVSFFDLTASNLFNIPADCSRPGGLECTDNTHAVSDIIFRPLRVKDTKWNWEVLVVTYDGKLRGYLVSQTEGFKLHHSFLFPGGVAAAAYCEPHATLYVAGVPRAPHKDPSSPVSAGITAWRLLNDEPFYKLSVVSDELEAQLANERFSLYIPLVFSKNMNFIIRMATSLDHNRLVCIHCNGDVSVWRLPALRAERRFRLAEQPQHALHSPLAPERARDPALYAPADVNWWSSDEIIVSRFSGAVTVCGVKDMVNILSKKPEFFQGTPKLTCAYDGAFMALECETNVLPARKSRSDESMEVVNAEAELDDTMLEVTKELFKTVLYAITDMETFQPKPRKITVVSRIYRLLGVKSTTPTELFSRKIESGNYAEALTLAEAFELDSDLVYQQQWRKNPVSIDAIQNYLSKVSKKIWAVHQCVDRLPESLQAAKELLHFGLELTNEKILDEINKDLPEDEWKDPDSVTLEDLNAYTSELLRCRHVMLFYKERLRLYEAILRCEKSTYVKDEYHRLRSNSVVHSAMEIAKEGRIEALTCLWPLLRSLPLQLAVLDKLPETLYPMDYQHLLPTKDPVAWFENKSPIKIQPSEHENDWCKKEIFRSIWSSNWSEDSTPENETASMESDLAAWYEKRARDIEERSGLVSYSLALVSIATVSGGVEKLDNIIFHLLTLDTLVYDINVEGVTLAELEKMSNLEVCKLLMKMSTPATFVSDLKQYMIPFLKRYEIMTRRIDYCLTGLTEFLESISVDDLSNILLVLQSHKDFELDVRTHLELVEKCLFAHTGTEQLDMACDLLDTILKETDGSISSTSLLRRCTELQRLVAGSERLACRGVRVPPCELRTLNLDVPRAHKLLVRVARSLAQAAAGRPDPSGVARRGRSGQAPTASHTKEPRGATSAEKPLQHDWEELLQDLLELRITLFDCITREECYEIYVSALLTSGDASTIRFASDVLSTSSAPRAPDAGRIAYRRSVEIVSAAAKEYFNSASSLSDPALELAKCCLTLIIEENEEIQRELDLIAALPMLAAFGLSILPIQVRLCEDKMTLIEECLQADPGAYLASHKLLKLAHLLRIPGDHQMREGQVLMAVGERALRAGAAGGAAAAAAARRLAALRHAPAAELLARVARHAHAHASTPDRRALLAAALALAPPDQLHHMLTARLSLELESLQQLGVAAREDCKLEARWPSTDDEFADAITTPVIEKKDLIPPTQEKMPLLNYLLVSFQNKFTLSGSKAGSPETAERLVRCAEFYRSLYPAHAACAAHYGYDRFAVPDDLDASPAGQAVLRWFYVQNCLENEDACDMETEVVHKCAEEILYKDTPLSVACLLRSMQDYGQAAALMQAQHSDTAVSAALYATLIRCNSPELRDNVYLAQPRQMAYMTLGRSNASDEQMAIIRQCVEKLCAISEVHRIRELGLNVNSLFFNADADYRTEIIYRLAESGGIEAVQLACGMASKYGLDCIDVWLHYALETEARIEPDTLPPAARNAEGVARIRDAMWPAVRGSEHATLIDLFTILKNIDDKAQLCGLALPDHIKLLKKVKAASPDLDYKLLVEEPAPEEFLSHILCIMKPDNVGLLTKLLRTLPPAIKLPVPINALYTMWLTKYFFSEGSGDKKWMQAWRQCASYFNKLAKEELLKFVAATCFSTEALQKVPWGTRSLMIMQAVDYCQQEQENDFKFNKNEQTWAQIGQELTRWARFLENYHSSSVQAIIENSGLPKDHYWPELEKSRGDVHSALAALAQAVLRGSTRAPPLASLLQCLHVPLDTRQVFQHMLHCTVQCVEDMEIMIARVSQYHKEGVEFSEEFLEQTMSKAGEFGLPPHKQLGLLTLRRRISVHDGDDMLKIAQSSVDLFKTEWPDEEYAQNLTEEKLLSMAGRREVFYTFSTLCDSWRRRRALVEVLACWPLTLCEGRSLHCEYLRDLLISDGHQSVMLIKMLLRRPVLRDEDIQQIVQNASRASVVNTIWVLLLNRADNSEELIFKLIHSYKDVILQANIEEDFIKELLDQGMFLKLVRTPLYVPIVNYIMNVNMSLEEPASPYTVAWATAELVKANHVAEAGNLQLLSMGVPSTLRGFSQTVQFCKKYMK</sequence>
<evidence type="ECO:0000313" key="9">
    <source>
        <dbReference type="RefSeq" id="XP_052739623.1"/>
    </source>
</evidence>
<keyword evidence="4" id="KW-0653">Protein transport</keyword>
<evidence type="ECO:0000259" key="6">
    <source>
        <dbReference type="Pfam" id="PF08314"/>
    </source>
</evidence>
<proteinExistence type="predicted"/>
<evidence type="ECO:0000256" key="2">
    <source>
        <dbReference type="ARBA" id="ARBA00022448"/>
    </source>
</evidence>
<keyword evidence="8" id="KW-1185">Reference proteome</keyword>
<dbReference type="Pfam" id="PF08314">
    <property type="entry name" value="Sec39"/>
    <property type="match status" value="2"/>
</dbReference>
<dbReference type="InterPro" id="IPR036322">
    <property type="entry name" value="WD40_repeat_dom_sf"/>
</dbReference>
<evidence type="ECO:0000256" key="5">
    <source>
        <dbReference type="SAM" id="MobiDB-lite"/>
    </source>
</evidence>
<dbReference type="PANTHER" id="PTHR15922:SF2">
    <property type="entry name" value="NBAS SUBUNIT OF NRZ TETHERING COMPLEX"/>
    <property type="match status" value="1"/>
</dbReference>
<protein>
    <submittedName>
        <fullName evidence="9">NBAS subunit of NRZ tethering complex</fullName>
    </submittedName>
</protein>
<dbReference type="Pfam" id="PF15492">
    <property type="entry name" value="Nbas_N"/>
    <property type="match status" value="1"/>
</dbReference>
<organism evidence="8 9">
    <name type="scientific">Bicyclus anynana</name>
    <name type="common">Squinting bush brown butterfly</name>
    <dbReference type="NCBI Taxonomy" id="110368"/>
    <lineage>
        <taxon>Eukaryota</taxon>
        <taxon>Metazoa</taxon>
        <taxon>Ecdysozoa</taxon>
        <taxon>Arthropoda</taxon>
        <taxon>Hexapoda</taxon>
        <taxon>Insecta</taxon>
        <taxon>Pterygota</taxon>
        <taxon>Neoptera</taxon>
        <taxon>Endopterygota</taxon>
        <taxon>Lepidoptera</taxon>
        <taxon>Glossata</taxon>
        <taxon>Ditrysia</taxon>
        <taxon>Papilionoidea</taxon>
        <taxon>Nymphalidae</taxon>
        <taxon>Satyrinae</taxon>
        <taxon>Satyrini</taxon>
        <taxon>Mycalesina</taxon>
        <taxon>Bicyclus</taxon>
    </lineage>
</organism>
<accession>A0ABM3LKL8</accession>
<comment type="subcellular location">
    <subcellularLocation>
        <location evidence="1">Endoplasmic reticulum</location>
    </subcellularLocation>
</comment>
<dbReference type="GeneID" id="112054224"/>
<feature type="domain" description="Sec39" evidence="6">
    <location>
        <begin position="1025"/>
        <end position="1199"/>
    </location>
</feature>
<gene>
    <name evidence="9" type="primary">LOC112054224</name>
</gene>
<evidence type="ECO:0000256" key="4">
    <source>
        <dbReference type="ARBA" id="ARBA00022927"/>
    </source>
</evidence>
<dbReference type="SUPFAM" id="SSF50978">
    <property type="entry name" value="WD40 repeat-like"/>
    <property type="match status" value="1"/>
</dbReference>
<keyword evidence="2" id="KW-0813">Transport</keyword>
<dbReference type="Proteomes" id="UP001652582">
    <property type="component" value="Chromosome 1"/>
</dbReference>
<dbReference type="InterPro" id="IPR013244">
    <property type="entry name" value="Sec39_domain"/>
</dbReference>